<accession>A0ABV4U3B9</accession>
<gene>
    <name evidence="1" type="ORF">ACERK3_07265</name>
</gene>
<comment type="caution">
    <text evidence="1">The sequence shown here is derived from an EMBL/GenBank/DDBJ whole genome shotgun (WGS) entry which is preliminary data.</text>
</comment>
<keyword evidence="2" id="KW-1185">Reference proteome</keyword>
<evidence type="ECO:0000313" key="1">
    <source>
        <dbReference type="EMBL" id="MFA9478095.1"/>
    </source>
</evidence>
<protein>
    <submittedName>
        <fullName evidence="1">H-X9-DG-CTERM domain-containing protein</fullName>
    </submittedName>
</protein>
<dbReference type="RefSeq" id="WP_425345022.1">
    <property type="nucleotide sequence ID" value="NZ_JBGUBD010000004.1"/>
</dbReference>
<reference evidence="1 2" key="1">
    <citation type="submission" date="2024-08" db="EMBL/GenBank/DDBJ databases">
        <title>Whole-genome sequencing of halo(alkali)philic microorganisms from hypersaline lakes.</title>
        <authorList>
            <person name="Sorokin D.Y."/>
            <person name="Merkel A.Y."/>
            <person name="Messina E."/>
            <person name="Yakimov M."/>
        </authorList>
    </citation>
    <scope>NUCLEOTIDE SEQUENCE [LARGE SCALE GENOMIC DNA]</scope>
    <source>
        <strain evidence="1 2">AB-hyl4</strain>
    </source>
</reference>
<proteinExistence type="predicted"/>
<dbReference type="Proteomes" id="UP001575105">
    <property type="component" value="Unassembled WGS sequence"/>
</dbReference>
<dbReference type="EMBL" id="JBGUBD010000004">
    <property type="protein sequence ID" value="MFA9478095.1"/>
    <property type="molecule type" value="Genomic_DNA"/>
</dbReference>
<evidence type="ECO:0000313" key="2">
    <source>
        <dbReference type="Proteomes" id="UP001575105"/>
    </source>
</evidence>
<dbReference type="NCBIfam" id="TIGR04294">
    <property type="entry name" value="pre_pil_HX9DG"/>
    <property type="match status" value="1"/>
</dbReference>
<dbReference type="InterPro" id="IPR027558">
    <property type="entry name" value="Pre_pil_HX9DG_C"/>
</dbReference>
<name>A0ABV4U3B9_9BACT</name>
<sequence length="146" mass="15636">MDAYVNYNGGLSTGATYRIAAGHGSYANADGNWGSPGTATGSWYGWRWGRTYSAERDATPVPRLNMAGQTPVPLAASRQPIIGDVWAPPGELIAIHGGHLYGTPAPVAPNHSHGANVGFLDGHVSWRNADQIDKNIEFHTAAKLWW</sequence>
<organism evidence="1 2">
    <name type="scientific">Natronomicrosphaera hydrolytica</name>
    <dbReference type="NCBI Taxonomy" id="3242702"/>
    <lineage>
        <taxon>Bacteria</taxon>
        <taxon>Pseudomonadati</taxon>
        <taxon>Planctomycetota</taxon>
        <taxon>Phycisphaerae</taxon>
        <taxon>Phycisphaerales</taxon>
        <taxon>Phycisphaeraceae</taxon>
        <taxon>Natronomicrosphaera</taxon>
    </lineage>
</organism>